<sequence>MSRPRIEIGQWGKISTKEQSSGRYRAWARYRDTDGQTRTVQAFGGSAAEAERRLRAALHDRGRANASDLSPATDIATLAKVWLDELEHVGELAPQTIAQYRVDVENTICAPKTGIGGLLLREATTSRIDRFLKTVSDRHPAKARRIKVILGQMLGLAARHDAIDTNPVREVARIRSSKKTVRALSLDELEVLRRHVRLWESGAPTGDDGAQHTGRPRARGLLDLVDVLLATGARIGEVLALRWSDVDLTEEPATLTISGTVVRLPGRMADGGGLVRQGRTKTDAGYRVVKLPRFARDTLLRLSVDAKATADDLVFPSSTGTLRDPHNVRRQWRDARGERFAWVTPHSFRRTVATLIDREATTEDAASQLGHSGTAVTRKHYIEKAAAAPDLTSVLDRLGETSQTTWPQV</sequence>
<organism evidence="4 5">
    <name type="scientific">Rhodococcus rhodochrous</name>
    <dbReference type="NCBI Taxonomy" id="1829"/>
    <lineage>
        <taxon>Bacteria</taxon>
        <taxon>Bacillati</taxon>
        <taxon>Actinomycetota</taxon>
        <taxon>Actinomycetes</taxon>
        <taxon>Mycobacteriales</taxon>
        <taxon>Nocardiaceae</taxon>
        <taxon>Rhodococcus</taxon>
    </lineage>
</organism>
<dbReference type="GO" id="GO:0015074">
    <property type="term" value="P:DNA integration"/>
    <property type="evidence" value="ECO:0007669"/>
    <property type="project" value="InterPro"/>
</dbReference>
<proteinExistence type="predicted"/>
<dbReference type="RefSeq" id="WP_230789845.1">
    <property type="nucleotide sequence ID" value="NZ_JAJNCO010000004.1"/>
</dbReference>
<dbReference type="Proteomes" id="UP001198630">
    <property type="component" value="Unassembled WGS sequence"/>
</dbReference>
<accession>A0AAW4XEU4</accession>
<evidence type="ECO:0000256" key="1">
    <source>
        <dbReference type="ARBA" id="ARBA00023125"/>
    </source>
</evidence>
<dbReference type="EMBL" id="JAJNCO010000004">
    <property type="protein sequence ID" value="MCD2111404.1"/>
    <property type="molecule type" value="Genomic_DNA"/>
</dbReference>
<evidence type="ECO:0000256" key="2">
    <source>
        <dbReference type="ARBA" id="ARBA00023172"/>
    </source>
</evidence>
<evidence type="ECO:0000259" key="3">
    <source>
        <dbReference type="PROSITE" id="PS51898"/>
    </source>
</evidence>
<dbReference type="SUPFAM" id="SSF56349">
    <property type="entry name" value="DNA breaking-rejoining enzymes"/>
    <property type="match status" value="1"/>
</dbReference>
<dbReference type="AlphaFoldDB" id="A0AAW4XEU4"/>
<name>A0AAW4XEU4_RHORH</name>
<dbReference type="GO" id="GO:0006310">
    <property type="term" value="P:DNA recombination"/>
    <property type="evidence" value="ECO:0007669"/>
    <property type="project" value="UniProtKB-KW"/>
</dbReference>
<gene>
    <name evidence="4" type="ORF">LQ384_09880</name>
</gene>
<dbReference type="Pfam" id="PF00589">
    <property type="entry name" value="Phage_integrase"/>
    <property type="match status" value="1"/>
</dbReference>
<protein>
    <submittedName>
        <fullName evidence="4">Tyrosine-type recombinase/integrase</fullName>
    </submittedName>
</protein>
<keyword evidence="2" id="KW-0233">DNA recombination</keyword>
<dbReference type="Gene3D" id="1.10.443.10">
    <property type="entry name" value="Intergrase catalytic core"/>
    <property type="match status" value="1"/>
</dbReference>
<dbReference type="InterPro" id="IPR013762">
    <property type="entry name" value="Integrase-like_cat_sf"/>
</dbReference>
<evidence type="ECO:0000313" key="4">
    <source>
        <dbReference type="EMBL" id="MCD2111404.1"/>
    </source>
</evidence>
<dbReference type="InterPro" id="IPR011010">
    <property type="entry name" value="DNA_brk_join_enz"/>
</dbReference>
<dbReference type="InterPro" id="IPR002104">
    <property type="entry name" value="Integrase_catalytic"/>
</dbReference>
<dbReference type="PANTHER" id="PTHR30349">
    <property type="entry name" value="PHAGE INTEGRASE-RELATED"/>
    <property type="match status" value="1"/>
</dbReference>
<reference evidence="4" key="1">
    <citation type="submission" date="2021-11" db="EMBL/GenBank/DDBJ databases">
        <title>Development of a sustainable strategy for remediation of hydrocarbon-contaminated territories based on the waste exchange concept.</title>
        <authorList>
            <person name="Elkin A."/>
        </authorList>
    </citation>
    <scope>NUCLEOTIDE SEQUENCE</scope>
    <source>
        <strain evidence="4">IEGM 757</strain>
    </source>
</reference>
<keyword evidence="1" id="KW-0238">DNA-binding</keyword>
<dbReference type="GO" id="GO:0003677">
    <property type="term" value="F:DNA binding"/>
    <property type="evidence" value="ECO:0007669"/>
    <property type="project" value="UniProtKB-KW"/>
</dbReference>
<dbReference type="InterPro" id="IPR010998">
    <property type="entry name" value="Integrase_recombinase_N"/>
</dbReference>
<dbReference type="InterPro" id="IPR050090">
    <property type="entry name" value="Tyrosine_recombinase_XerCD"/>
</dbReference>
<evidence type="ECO:0000313" key="5">
    <source>
        <dbReference type="Proteomes" id="UP001198630"/>
    </source>
</evidence>
<dbReference type="PROSITE" id="PS51898">
    <property type="entry name" value="TYR_RECOMBINASE"/>
    <property type="match status" value="1"/>
</dbReference>
<dbReference type="Gene3D" id="1.10.150.130">
    <property type="match status" value="1"/>
</dbReference>
<feature type="domain" description="Tyr recombinase" evidence="3">
    <location>
        <begin position="179"/>
        <end position="396"/>
    </location>
</feature>
<comment type="caution">
    <text evidence="4">The sequence shown here is derived from an EMBL/GenBank/DDBJ whole genome shotgun (WGS) entry which is preliminary data.</text>
</comment>